<dbReference type="AlphaFoldDB" id="A0A9W6Q381"/>
<dbReference type="PROSITE" id="PS51819">
    <property type="entry name" value="VOC"/>
    <property type="match status" value="1"/>
</dbReference>
<protein>
    <submittedName>
        <fullName evidence="2">Glyoxalase</fullName>
    </submittedName>
</protein>
<dbReference type="InterPro" id="IPR029068">
    <property type="entry name" value="Glyas_Bleomycin-R_OHBP_Dase"/>
</dbReference>
<evidence type="ECO:0000313" key="2">
    <source>
        <dbReference type="EMBL" id="GLW67701.1"/>
    </source>
</evidence>
<keyword evidence="3" id="KW-1185">Reference proteome</keyword>
<dbReference type="Proteomes" id="UP001165124">
    <property type="component" value="Unassembled WGS sequence"/>
</dbReference>
<organism evidence="2 3">
    <name type="scientific">Actinomadura rubrobrunea</name>
    <dbReference type="NCBI Taxonomy" id="115335"/>
    <lineage>
        <taxon>Bacteria</taxon>
        <taxon>Bacillati</taxon>
        <taxon>Actinomycetota</taxon>
        <taxon>Actinomycetes</taxon>
        <taxon>Streptosporangiales</taxon>
        <taxon>Thermomonosporaceae</taxon>
        <taxon>Actinomadura</taxon>
    </lineage>
</organism>
<dbReference type="CDD" id="cd07247">
    <property type="entry name" value="SgaA_N_like"/>
    <property type="match status" value="1"/>
</dbReference>
<gene>
    <name evidence="2" type="ORF">Arub01_59440</name>
</gene>
<sequence>MTAPAYNTVAWFQVCTDNPGAARGFYGGLFGWEFTESDTGYELISHPGAEAPSGGMVRVPDAGKNSATFLVVVQDVAAACARAEQLGGKILVPPTTAPSGLVFADLLDPSGNHFGIYSPPPSP</sequence>
<accession>A0A9W6Q381</accession>
<name>A0A9W6Q381_9ACTN</name>
<dbReference type="Gene3D" id="3.10.180.10">
    <property type="entry name" value="2,3-Dihydroxybiphenyl 1,2-Dioxygenase, domain 1"/>
    <property type="match status" value="1"/>
</dbReference>
<dbReference type="EMBL" id="BSRZ01000065">
    <property type="protein sequence ID" value="GLW67701.1"/>
    <property type="molecule type" value="Genomic_DNA"/>
</dbReference>
<dbReference type="InterPro" id="IPR037523">
    <property type="entry name" value="VOC_core"/>
</dbReference>
<evidence type="ECO:0000313" key="3">
    <source>
        <dbReference type="Proteomes" id="UP001165124"/>
    </source>
</evidence>
<dbReference type="RefSeq" id="WP_067918837.1">
    <property type="nucleotide sequence ID" value="NZ_BSRZ01000065.1"/>
</dbReference>
<dbReference type="PANTHER" id="PTHR33993">
    <property type="entry name" value="GLYOXALASE-RELATED"/>
    <property type="match status" value="1"/>
</dbReference>
<reference evidence="2" key="1">
    <citation type="submission" date="2023-02" db="EMBL/GenBank/DDBJ databases">
        <title>Actinomadura rubrobrunea NBRC 14622.</title>
        <authorList>
            <person name="Ichikawa N."/>
            <person name="Sato H."/>
            <person name="Tonouchi N."/>
        </authorList>
    </citation>
    <scope>NUCLEOTIDE SEQUENCE</scope>
    <source>
        <strain evidence="2">NBRC 14622</strain>
    </source>
</reference>
<evidence type="ECO:0000259" key="1">
    <source>
        <dbReference type="PROSITE" id="PS51819"/>
    </source>
</evidence>
<dbReference type="SUPFAM" id="SSF54593">
    <property type="entry name" value="Glyoxalase/Bleomycin resistance protein/Dihydroxybiphenyl dioxygenase"/>
    <property type="match status" value="1"/>
</dbReference>
<dbReference type="PANTHER" id="PTHR33993:SF14">
    <property type="entry name" value="GB|AAF24581.1"/>
    <property type="match status" value="1"/>
</dbReference>
<feature type="domain" description="VOC" evidence="1">
    <location>
        <begin position="8"/>
        <end position="119"/>
    </location>
</feature>
<proteinExistence type="predicted"/>
<dbReference type="InterPro" id="IPR052164">
    <property type="entry name" value="Anthracycline_SecMetBiosynth"/>
</dbReference>
<dbReference type="Pfam" id="PF00903">
    <property type="entry name" value="Glyoxalase"/>
    <property type="match status" value="1"/>
</dbReference>
<comment type="caution">
    <text evidence="2">The sequence shown here is derived from an EMBL/GenBank/DDBJ whole genome shotgun (WGS) entry which is preliminary data.</text>
</comment>
<dbReference type="InterPro" id="IPR004360">
    <property type="entry name" value="Glyas_Fos-R_dOase_dom"/>
</dbReference>